<protein>
    <submittedName>
        <fullName evidence="1">Uncharacterized protein</fullName>
    </submittedName>
</protein>
<proteinExistence type="predicted"/>
<reference evidence="1" key="1">
    <citation type="journal article" date="2014" name="Front. Microbiol.">
        <title>High frequency of phylogenetically diverse reductive dehalogenase-homologous genes in deep subseafloor sedimentary metagenomes.</title>
        <authorList>
            <person name="Kawai M."/>
            <person name="Futagami T."/>
            <person name="Toyoda A."/>
            <person name="Takaki Y."/>
            <person name="Nishi S."/>
            <person name="Hori S."/>
            <person name="Arai W."/>
            <person name="Tsubouchi T."/>
            <person name="Morono Y."/>
            <person name="Uchiyama I."/>
            <person name="Ito T."/>
            <person name="Fujiyama A."/>
            <person name="Inagaki F."/>
            <person name="Takami H."/>
        </authorList>
    </citation>
    <scope>NUCLEOTIDE SEQUENCE</scope>
    <source>
        <strain evidence="1">Expedition CK06-06</strain>
    </source>
</reference>
<accession>X1RK07</accession>
<gene>
    <name evidence="1" type="ORF">S12H4_08822</name>
</gene>
<name>X1RK07_9ZZZZ</name>
<comment type="caution">
    <text evidence="1">The sequence shown here is derived from an EMBL/GenBank/DDBJ whole genome shotgun (WGS) entry which is preliminary data.</text>
</comment>
<dbReference type="AlphaFoldDB" id="X1RK07"/>
<organism evidence="1">
    <name type="scientific">marine sediment metagenome</name>
    <dbReference type="NCBI Taxonomy" id="412755"/>
    <lineage>
        <taxon>unclassified sequences</taxon>
        <taxon>metagenomes</taxon>
        <taxon>ecological metagenomes</taxon>
    </lineage>
</organism>
<evidence type="ECO:0000313" key="1">
    <source>
        <dbReference type="EMBL" id="GAI67301.1"/>
    </source>
</evidence>
<dbReference type="EMBL" id="BARW01003466">
    <property type="protein sequence ID" value="GAI67301.1"/>
    <property type="molecule type" value="Genomic_DNA"/>
</dbReference>
<sequence length="40" mass="4621">MGFIKAKLITVERGIKELQDLGYDKEHIDIYIEATPTQKD</sequence>